<protein>
    <submittedName>
        <fullName evidence="1">Uncharacterized protein</fullName>
    </submittedName>
</protein>
<dbReference type="Proteomes" id="UP000034603">
    <property type="component" value="Unassembled WGS sequence"/>
</dbReference>
<comment type="caution">
    <text evidence="1">The sequence shown here is derived from an EMBL/GenBank/DDBJ whole genome shotgun (WGS) entry which is preliminary data.</text>
</comment>
<dbReference type="AlphaFoldDB" id="A0A0G0KYQ2"/>
<sequence length="81" mass="9339">MKIIKKLVLILFAAVLIYALFTARAYIEYKKGYKDCKNIYAGQISGATPSPEELCEQGNKILKWKIIHPFGNYFDYYSPLL</sequence>
<evidence type="ECO:0000313" key="1">
    <source>
        <dbReference type="EMBL" id="KKQ45611.1"/>
    </source>
</evidence>
<dbReference type="EMBL" id="LBTR01000012">
    <property type="protein sequence ID" value="KKQ45611.1"/>
    <property type="molecule type" value="Genomic_DNA"/>
</dbReference>
<name>A0A0G0KYQ2_9BACT</name>
<proteinExistence type="predicted"/>
<gene>
    <name evidence="1" type="ORF">US62_C0012G0025</name>
</gene>
<organism evidence="1 2">
    <name type="scientific">Candidatus Woesebacteria bacterium GW2011_GWA1_37_8</name>
    <dbReference type="NCBI Taxonomy" id="1618546"/>
    <lineage>
        <taxon>Bacteria</taxon>
        <taxon>Candidatus Woeseibacteriota</taxon>
    </lineage>
</organism>
<reference evidence="1 2" key="1">
    <citation type="journal article" date="2015" name="Nature">
        <title>rRNA introns, odd ribosomes, and small enigmatic genomes across a large radiation of phyla.</title>
        <authorList>
            <person name="Brown C.T."/>
            <person name="Hug L.A."/>
            <person name="Thomas B.C."/>
            <person name="Sharon I."/>
            <person name="Castelle C.J."/>
            <person name="Singh A."/>
            <person name="Wilkins M.J."/>
            <person name="Williams K.H."/>
            <person name="Banfield J.F."/>
        </authorList>
    </citation>
    <scope>NUCLEOTIDE SEQUENCE [LARGE SCALE GENOMIC DNA]</scope>
</reference>
<evidence type="ECO:0000313" key="2">
    <source>
        <dbReference type="Proteomes" id="UP000034603"/>
    </source>
</evidence>
<accession>A0A0G0KYQ2</accession>